<dbReference type="EC" id="3.2.1.183" evidence="2"/>
<name>A0A4R5AE27_9ACTN</name>
<dbReference type="InterPro" id="IPR020004">
    <property type="entry name" value="UDP-GlcNAc_Epase"/>
</dbReference>
<keyword evidence="2" id="KW-0326">Glycosidase</keyword>
<dbReference type="SUPFAM" id="SSF53756">
    <property type="entry name" value="UDP-Glycosyltransferase/glycogen phosphorylase"/>
    <property type="match status" value="1"/>
</dbReference>
<reference evidence="2 3" key="1">
    <citation type="submission" date="2019-02" db="EMBL/GenBank/DDBJ databases">
        <title>Draft genome sequences of novel Actinobacteria.</title>
        <authorList>
            <person name="Sahin N."/>
            <person name="Ay H."/>
            <person name="Saygin H."/>
        </authorList>
    </citation>
    <scope>NUCLEOTIDE SEQUENCE [LARGE SCALE GENOMIC DNA]</scope>
    <source>
        <strain evidence="2 3">8K307</strain>
    </source>
</reference>
<keyword evidence="2" id="KW-0378">Hydrolase</keyword>
<dbReference type="PANTHER" id="PTHR43174:SF3">
    <property type="entry name" value="UDP-N-ACETYLGLUCOSAMINE 2-EPIMERASE"/>
    <property type="match status" value="1"/>
</dbReference>
<dbReference type="Proteomes" id="UP000295217">
    <property type="component" value="Unassembled WGS sequence"/>
</dbReference>
<evidence type="ECO:0000313" key="3">
    <source>
        <dbReference type="Proteomes" id="UP000295217"/>
    </source>
</evidence>
<dbReference type="EMBL" id="SMLB01000008">
    <property type="protein sequence ID" value="TDD70733.1"/>
    <property type="molecule type" value="Genomic_DNA"/>
</dbReference>
<proteinExistence type="predicted"/>
<sequence>MRRICVFTGSRADYGPLLPLIRALDRDPEVDLRLLASGGHLLRAQGSTVEQIEADGFRVDERVDIVLASDTPTAVAKSLGLGLIGYADALDRLRPDLLVVLGDRYEALAVTVAAALRLLPVAHIGGGELSYGSTDDSVRHAITKFAQLHFTSNEEFRQRVIQMGEDPSQVHAFGAPGLDTVRTMSFLSRVELADVLRVKLSDPLFVVTYHPATADPRGSRDGIVGLLEALDEFPEATVVFTGTNVDQGGSGVYAPIERYVVDNPHRSTTMPSLGQAVYLSLVKQASVVVGNSSSALVEAPALHTPTVNIGSRQDGRPRAASVIDCGESSRDIAAAIRQALGPAHLARTARSQSPFGDGRAADRISAFLRETAIGEPLIGAGAPR</sequence>
<dbReference type="Pfam" id="PF02350">
    <property type="entry name" value="Epimerase_2"/>
    <property type="match status" value="1"/>
</dbReference>
<accession>A0A4R5AE27</accession>
<dbReference type="NCBIfam" id="TIGR03568">
    <property type="entry name" value="NeuC_NnaA"/>
    <property type="match status" value="1"/>
</dbReference>
<protein>
    <submittedName>
        <fullName evidence="2">UDP-N-acetylglucosamine 2-epimerase (Hydrolyzing)</fullName>
        <ecNumber evidence="2">3.2.1.183</ecNumber>
    </submittedName>
</protein>
<organism evidence="2 3">
    <name type="scientific">Jiangella aurantiaca</name>
    <dbReference type="NCBI Taxonomy" id="2530373"/>
    <lineage>
        <taxon>Bacteria</taxon>
        <taxon>Bacillati</taxon>
        <taxon>Actinomycetota</taxon>
        <taxon>Actinomycetes</taxon>
        <taxon>Jiangellales</taxon>
        <taxon>Jiangellaceae</taxon>
        <taxon>Jiangella</taxon>
    </lineage>
</organism>
<dbReference type="RefSeq" id="WP_132102749.1">
    <property type="nucleotide sequence ID" value="NZ_SMLB01000008.1"/>
</dbReference>
<dbReference type="InterPro" id="IPR003331">
    <property type="entry name" value="UDP_GlcNAc_Epimerase_2_dom"/>
</dbReference>
<comment type="caution">
    <text evidence="2">The sequence shown here is derived from an EMBL/GenBank/DDBJ whole genome shotgun (WGS) entry which is preliminary data.</text>
</comment>
<dbReference type="InterPro" id="IPR029767">
    <property type="entry name" value="WecB-like"/>
</dbReference>
<dbReference type="AlphaFoldDB" id="A0A4R5AE27"/>
<dbReference type="Gene3D" id="3.40.50.2000">
    <property type="entry name" value="Glycogen Phosphorylase B"/>
    <property type="match status" value="2"/>
</dbReference>
<dbReference type="PANTHER" id="PTHR43174">
    <property type="entry name" value="UDP-N-ACETYLGLUCOSAMINE 2-EPIMERASE"/>
    <property type="match status" value="1"/>
</dbReference>
<gene>
    <name evidence="2" type="primary">neuC</name>
    <name evidence="2" type="ORF">E1262_08785</name>
</gene>
<dbReference type="GO" id="GO:0004553">
    <property type="term" value="F:hydrolase activity, hydrolyzing O-glycosyl compounds"/>
    <property type="evidence" value="ECO:0007669"/>
    <property type="project" value="InterPro"/>
</dbReference>
<feature type="domain" description="UDP-N-acetylglucosamine 2-epimerase" evidence="1">
    <location>
        <begin position="22"/>
        <end position="368"/>
    </location>
</feature>
<keyword evidence="3" id="KW-1185">Reference proteome</keyword>
<dbReference type="OrthoDB" id="9803238at2"/>
<evidence type="ECO:0000259" key="1">
    <source>
        <dbReference type="Pfam" id="PF02350"/>
    </source>
</evidence>
<dbReference type="GO" id="GO:0006047">
    <property type="term" value="P:UDP-N-acetylglucosamine metabolic process"/>
    <property type="evidence" value="ECO:0007669"/>
    <property type="project" value="InterPro"/>
</dbReference>
<evidence type="ECO:0000313" key="2">
    <source>
        <dbReference type="EMBL" id="TDD70733.1"/>
    </source>
</evidence>